<protein>
    <submittedName>
        <fullName evidence="5">Response regulator receiver protein</fullName>
    </submittedName>
</protein>
<dbReference type="PANTHER" id="PTHR45339">
    <property type="entry name" value="HYBRID SIGNAL TRANSDUCTION HISTIDINE KINASE J"/>
    <property type="match status" value="1"/>
</dbReference>
<dbReference type="SUPFAM" id="SSF52172">
    <property type="entry name" value="CheY-like"/>
    <property type="match status" value="1"/>
</dbReference>
<sequence>MECCVGIGGAKSTQGLKNNMFPFPKSYILVPNLSARALENHFRTRPPSFLRLPLKRVDECFADIVFSCAESLSENGTRPLEELSTEQSGLSSPAQALSVPITATHTTSINILVAEHNQVVRKFIARQMDGLGHNCVYDFACNGQEAFEAYKKGYQTYQCILMQPSMPVIDGLHATRLIRAFEIENGLKPCYIVVMAAGISMGLDMDRTRSLGFDALIQKPFRTEGLERLLVELGLVPKGPMDSFQD</sequence>
<dbReference type="Pfam" id="PF00072">
    <property type="entry name" value="Response_reg"/>
    <property type="match status" value="1"/>
</dbReference>
<dbReference type="InterPro" id="IPR011006">
    <property type="entry name" value="CheY-like_superfamily"/>
</dbReference>
<reference evidence="5" key="1">
    <citation type="journal article" date="2021" name="Mol. Plant Microbe Interact.">
        <title>Complete Genome Sequence of the Plant-Pathogenic Fungus Colletotrichum lupini.</title>
        <authorList>
            <person name="Baroncelli R."/>
            <person name="Pensec F."/>
            <person name="Da Lio D."/>
            <person name="Boufleur T."/>
            <person name="Vicente I."/>
            <person name="Sarrocco S."/>
            <person name="Picot A."/>
            <person name="Baraldi E."/>
            <person name="Sukno S."/>
            <person name="Thon M."/>
            <person name="Le Floch G."/>
        </authorList>
    </citation>
    <scope>NUCLEOTIDE SEQUENCE</scope>
    <source>
        <strain evidence="5">IMI 504893</strain>
    </source>
</reference>
<accession>A0A9Q8T970</accession>
<dbReference type="InterPro" id="IPR001789">
    <property type="entry name" value="Sig_transdc_resp-reg_receiver"/>
</dbReference>
<dbReference type="PROSITE" id="PS50110">
    <property type="entry name" value="RESPONSE_REGULATORY"/>
    <property type="match status" value="1"/>
</dbReference>
<evidence type="ECO:0000259" key="4">
    <source>
        <dbReference type="PROSITE" id="PS50110"/>
    </source>
</evidence>
<keyword evidence="2" id="KW-0902">Two-component regulatory system</keyword>
<evidence type="ECO:0000256" key="1">
    <source>
        <dbReference type="ARBA" id="ARBA00022553"/>
    </source>
</evidence>
<evidence type="ECO:0000256" key="2">
    <source>
        <dbReference type="ARBA" id="ARBA00023012"/>
    </source>
</evidence>
<name>A0A9Q8T970_9PEZI</name>
<evidence type="ECO:0000313" key="5">
    <source>
        <dbReference type="EMBL" id="UQC91564.1"/>
    </source>
</evidence>
<dbReference type="SMART" id="SM00448">
    <property type="entry name" value="REC"/>
    <property type="match status" value="1"/>
</dbReference>
<dbReference type="PANTHER" id="PTHR45339:SF1">
    <property type="entry name" value="HYBRID SIGNAL TRANSDUCTION HISTIDINE KINASE J"/>
    <property type="match status" value="1"/>
</dbReference>
<dbReference type="GeneID" id="73351025"/>
<dbReference type="AlphaFoldDB" id="A0A9Q8T970"/>
<evidence type="ECO:0000256" key="3">
    <source>
        <dbReference type="PROSITE-ProRule" id="PRU00169"/>
    </source>
</evidence>
<keyword evidence="1" id="KW-0597">Phosphoprotein</keyword>
<comment type="caution">
    <text evidence="3">Lacks conserved residue(s) required for the propagation of feature annotation.</text>
</comment>
<dbReference type="RefSeq" id="XP_049153162.1">
    <property type="nucleotide sequence ID" value="XM_049296015.1"/>
</dbReference>
<dbReference type="EMBL" id="CP019481">
    <property type="protein sequence ID" value="UQC91564.1"/>
    <property type="molecule type" value="Genomic_DNA"/>
</dbReference>
<organism evidence="5 6">
    <name type="scientific">Colletotrichum lupini</name>
    <dbReference type="NCBI Taxonomy" id="145971"/>
    <lineage>
        <taxon>Eukaryota</taxon>
        <taxon>Fungi</taxon>
        <taxon>Dikarya</taxon>
        <taxon>Ascomycota</taxon>
        <taxon>Pezizomycotina</taxon>
        <taxon>Sordariomycetes</taxon>
        <taxon>Hypocreomycetidae</taxon>
        <taxon>Glomerellales</taxon>
        <taxon>Glomerellaceae</taxon>
        <taxon>Colletotrichum</taxon>
        <taxon>Colletotrichum acutatum species complex</taxon>
    </lineage>
</organism>
<gene>
    <name evidence="5" type="ORF">CLUP02_17100</name>
</gene>
<proteinExistence type="predicted"/>
<dbReference type="Gene3D" id="3.40.50.2300">
    <property type="match status" value="1"/>
</dbReference>
<dbReference type="Proteomes" id="UP000830671">
    <property type="component" value="Chromosome 9"/>
</dbReference>
<dbReference type="CDD" id="cd17546">
    <property type="entry name" value="REC_hyHK_CKI1_RcsC-like"/>
    <property type="match status" value="1"/>
</dbReference>
<evidence type="ECO:0000313" key="6">
    <source>
        <dbReference type="Proteomes" id="UP000830671"/>
    </source>
</evidence>
<feature type="domain" description="Response regulatory" evidence="4">
    <location>
        <begin position="110"/>
        <end position="234"/>
    </location>
</feature>
<keyword evidence="6" id="KW-1185">Reference proteome</keyword>
<dbReference type="KEGG" id="clup:CLUP02_17100"/>
<dbReference type="GO" id="GO:0000160">
    <property type="term" value="P:phosphorelay signal transduction system"/>
    <property type="evidence" value="ECO:0007669"/>
    <property type="project" value="UniProtKB-KW"/>
</dbReference>